<evidence type="ECO:0000256" key="2">
    <source>
        <dbReference type="ARBA" id="ARBA00022692"/>
    </source>
</evidence>
<feature type="transmembrane region" description="Helical" evidence="7">
    <location>
        <begin position="87"/>
        <end position="105"/>
    </location>
</feature>
<dbReference type="Gene3D" id="3.30.450.20">
    <property type="entry name" value="PAS domain"/>
    <property type="match status" value="1"/>
</dbReference>
<dbReference type="Pfam" id="PF00989">
    <property type="entry name" value="PAS"/>
    <property type="match status" value="1"/>
</dbReference>
<organism evidence="9 10">
    <name type="scientific">Trichomonas vaginalis (strain ATCC PRA-98 / G3)</name>
    <dbReference type="NCBI Taxonomy" id="412133"/>
    <lineage>
        <taxon>Eukaryota</taxon>
        <taxon>Metamonada</taxon>
        <taxon>Parabasalia</taxon>
        <taxon>Trichomonadida</taxon>
        <taxon>Trichomonadidae</taxon>
        <taxon>Trichomonas</taxon>
    </lineage>
</organism>
<sequence>MNDVQSYASEESSVFTAASITRYKDLIDIPISTTIKENLSSLFNFLDIYGPKIALFHTIVSFLRLFQLIGCSFMTSDADVVDLSTKTYWLMNVMSVLFHVMPVSVRKNNEYIVLYLVNIILLVFLGYLLFMAFQYKKTSVVSKTATNILTVFMSFVPFWFLPIAVQFSGEILSALISKLYKIEAKMIIPLVLTVANIFAYTWIIISCYTKSLAFRVISFQTVEGSSQNKLFITTLFVTFMTSLTSYLSRYPSLVFMVLAMACYLYNCTTVFNCGTFIKPMDQTLILGGSILGCLVCGASLYPILDEYEWNDYYFAVFFGVAVLVFYFSDLFIKKRIQRNLLLLDEFEMSQDFDVIKSKGKFRQIVGTGFRFNHSVCLDFTIFKAAVEKWSDDLNMWYLYAKFAAIYPEMNSQLMFIANNMRSTRSNHEQIGYYITNIGQITKTRELCFTTEIKQKISKLSKNFDKSKNRLRYIWDLVLQGNLAEMDKAVKQAHESIKRFEIEVNQLTMLYPNNKYVIRQYVKFLAELKVDFANAKVWKDNVKFLNSGICVNKDILHELGHIAFPAIPDTIASSFTQNKQNETPNDTLTYGYDDFEQDEVDLQQMEIVKTLIMKHKVPALQFMKYSELFLLIGMTIIPFLLIVIFYGSFTNELVEPLNFLYGISYIRNLVNILPAFIGKYLVEELDDPKNPSQKLMEKIFLRENFPLHAYGGYQEPKDIVQYLCAQVPSTTQKLTKLRSYKTGNSIIEEVRNKIFAATLPFNLYKNSIDVIQSKTSMVQLIYMIATHCTKVIDLGYVDITVAAGMDAVTSRSNDVTTTRVAGEAMDLLVTHIRKMNNRNQKLYLGLMLGLIALVLVIIPIIYRIQSSMLKRNKEELYSVFGYLPKTVISNISSSFMKSKDESSISKSRTMELNKQEEGIIKLFSTISDGSSSGSIEVYNIFCLIFIGAAMIAGYAMLFLRYMKGSDTCVKNCHHINNIYGSICIMYSILSSILTILPAKYDPLLSEMCPLPDAEMQVIESFIPTMVKYIHLLRVGGTTNQDIPFLMMQQALDEATAITYSEGPEVVPWLFQQSAHGFSAEGQLWLIISLLRRYATNMKNGIWPKLRGDGIQELWQIGPFELYEVLYYNTGEKLVSTIQDEIEKQYTPMVAFAVIFMLIVLIFTVLSMIMINKEENILKFTLTNLLRCQPQIIFQNPHIMNVLSGNYSQKEDEDDQKLLKFHTEVANRLNDIIIVSNEADGKIVNVNKSFEEMFNLPENEVINTKVSEFFMNGRFTSKDKIEKVLGYQITLVYKDQKENVHYIEFTNQSVAGRKIFSGRDITQTLMHEKMISDEKKKSDAMLSSILPASLVPRVQAEEKNISFAVQSVTVLFLDVVEFTPWCGSHDAQYVMRMLNIMFKEFDAITNAHKTMTKIKCIGDCYMAAGGIFDEVNQPAVHAKEVVDFGCLVIKKLLEIDQQENENLRIRVGINTGGPIIAGVIGTEKPTFEILGPAINTAHEMEHHGVPMKVHISRPVYELIYGQQFDIKERGEIDIKGGKMFTYLVEP</sequence>
<dbReference type="VEuPathDB" id="TrichDB:TVAGG3_0777680"/>
<accession>A2G2M4</accession>
<dbReference type="SMR" id="A2G2M4"/>
<feature type="transmembrane region" description="Helical" evidence="7">
    <location>
        <begin position="253"/>
        <end position="271"/>
    </location>
</feature>
<dbReference type="Pfam" id="PF00211">
    <property type="entry name" value="Guanylate_cyc"/>
    <property type="match status" value="1"/>
</dbReference>
<dbReference type="PANTHER" id="PTHR11920">
    <property type="entry name" value="GUANYLYL CYCLASE"/>
    <property type="match status" value="1"/>
</dbReference>
<feature type="domain" description="Guanylate cyclase" evidence="8">
    <location>
        <begin position="1367"/>
        <end position="1499"/>
    </location>
</feature>
<feature type="transmembrane region" description="Helical" evidence="7">
    <location>
        <begin position="977"/>
        <end position="997"/>
    </location>
</feature>
<dbReference type="InParanoid" id="A2G2M4"/>
<dbReference type="Proteomes" id="UP000001542">
    <property type="component" value="Unassembled WGS sequence"/>
</dbReference>
<evidence type="ECO:0000256" key="4">
    <source>
        <dbReference type="ARBA" id="ARBA00022989"/>
    </source>
</evidence>
<keyword evidence="3" id="KW-0547">Nucleotide-binding</keyword>
<dbReference type="KEGG" id="tva:4746259"/>
<dbReference type="SMART" id="SM00044">
    <property type="entry name" value="CYCc"/>
    <property type="match status" value="1"/>
</dbReference>
<evidence type="ECO:0000259" key="8">
    <source>
        <dbReference type="PROSITE" id="PS50125"/>
    </source>
</evidence>
<dbReference type="STRING" id="5722.A2G2M4"/>
<dbReference type="eggNOG" id="KOG4171">
    <property type="taxonomic scope" value="Eukaryota"/>
</dbReference>
<keyword evidence="6" id="KW-0456">Lyase</keyword>
<dbReference type="GO" id="GO:0005886">
    <property type="term" value="C:plasma membrane"/>
    <property type="evidence" value="ECO:0000318"/>
    <property type="project" value="GO_Central"/>
</dbReference>
<dbReference type="GO" id="GO:0001653">
    <property type="term" value="F:peptide receptor activity"/>
    <property type="evidence" value="ECO:0000318"/>
    <property type="project" value="GO_Central"/>
</dbReference>
<feature type="transmembrane region" description="Helical" evidence="7">
    <location>
        <begin position="936"/>
        <end position="956"/>
    </location>
</feature>
<dbReference type="GO" id="GO:0006355">
    <property type="term" value="P:regulation of DNA-templated transcription"/>
    <property type="evidence" value="ECO:0007669"/>
    <property type="project" value="InterPro"/>
</dbReference>
<dbReference type="OrthoDB" id="10035433at2759"/>
<reference evidence="9" key="2">
    <citation type="journal article" date="2007" name="Science">
        <title>Draft genome sequence of the sexually transmitted pathogen Trichomonas vaginalis.</title>
        <authorList>
            <person name="Carlton J.M."/>
            <person name="Hirt R.P."/>
            <person name="Silva J.C."/>
            <person name="Delcher A.L."/>
            <person name="Schatz M."/>
            <person name="Zhao Q."/>
            <person name="Wortman J.R."/>
            <person name="Bidwell S.L."/>
            <person name="Alsmark U.C.M."/>
            <person name="Besteiro S."/>
            <person name="Sicheritz-Ponten T."/>
            <person name="Noel C.J."/>
            <person name="Dacks J.B."/>
            <person name="Foster P.G."/>
            <person name="Simillion C."/>
            <person name="Van de Peer Y."/>
            <person name="Miranda-Saavedra D."/>
            <person name="Barton G.J."/>
            <person name="Westrop G.D."/>
            <person name="Mueller S."/>
            <person name="Dessi D."/>
            <person name="Fiori P.L."/>
            <person name="Ren Q."/>
            <person name="Paulsen I."/>
            <person name="Zhang H."/>
            <person name="Bastida-Corcuera F.D."/>
            <person name="Simoes-Barbosa A."/>
            <person name="Brown M.T."/>
            <person name="Hayes R.D."/>
            <person name="Mukherjee M."/>
            <person name="Okumura C.Y."/>
            <person name="Schneider R."/>
            <person name="Smith A.J."/>
            <person name="Vanacova S."/>
            <person name="Villalvazo M."/>
            <person name="Haas B.J."/>
            <person name="Pertea M."/>
            <person name="Feldblyum T.V."/>
            <person name="Utterback T.R."/>
            <person name="Shu C.L."/>
            <person name="Osoegawa K."/>
            <person name="de Jong P.J."/>
            <person name="Hrdy I."/>
            <person name="Horvathova L."/>
            <person name="Zubacova Z."/>
            <person name="Dolezal P."/>
            <person name="Malik S.B."/>
            <person name="Logsdon J.M. Jr."/>
            <person name="Henze K."/>
            <person name="Gupta A."/>
            <person name="Wang C.C."/>
            <person name="Dunne R.L."/>
            <person name="Upcroft J.A."/>
            <person name="Upcroft P."/>
            <person name="White O."/>
            <person name="Salzberg S.L."/>
            <person name="Tang P."/>
            <person name="Chiu C.-H."/>
            <person name="Lee Y.-S."/>
            <person name="Embley T.M."/>
            <person name="Coombs G.H."/>
            <person name="Mottram J.C."/>
            <person name="Tachezy J."/>
            <person name="Fraser-Liggett C.M."/>
            <person name="Johnson P.J."/>
        </authorList>
    </citation>
    <scope>NUCLEOTIDE SEQUENCE [LARGE SCALE GENOMIC DNA]</scope>
    <source>
        <strain evidence="9">G3</strain>
    </source>
</reference>
<proteinExistence type="predicted"/>
<protein>
    <submittedName>
        <fullName evidence="9">Adenylate and Guanylate cyclase catalytic domain containing protein</fullName>
    </submittedName>
</protein>
<dbReference type="SUPFAM" id="SSF55073">
    <property type="entry name" value="Nucleotide cyclase"/>
    <property type="match status" value="1"/>
</dbReference>
<evidence type="ECO:0000256" key="6">
    <source>
        <dbReference type="ARBA" id="ARBA00023239"/>
    </source>
</evidence>
<dbReference type="PANTHER" id="PTHR11920:SF335">
    <property type="entry name" value="GUANYLATE CYCLASE"/>
    <property type="match status" value="1"/>
</dbReference>
<feature type="transmembrane region" description="Helical" evidence="7">
    <location>
        <begin position="841"/>
        <end position="861"/>
    </location>
</feature>
<gene>
    <name evidence="9" type="ORF">TVAG_467090</name>
</gene>
<keyword evidence="5 7" id="KW-0472">Membrane</keyword>
<feature type="transmembrane region" description="Helical" evidence="7">
    <location>
        <begin position="313"/>
        <end position="332"/>
    </location>
</feature>
<dbReference type="InterPro" id="IPR050401">
    <property type="entry name" value="Cyclic_nucleotide_synthase"/>
</dbReference>
<dbReference type="CDD" id="cd07302">
    <property type="entry name" value="CHD"/>
    <property type="match status" value="1"/>
</dbReference>
<evidence type="ECO:0000313" key="9">
    <source>
        <dbReference type="EMBL" id="EAX88598.1"/>
    </source>
</evidence>
<dbReference type="InterPro" id="IPR035965">
    <property type="entry name" value="PAS-like_dom_sf"/>
</dbReference>
<dbReference type="GO" id="GO:0000166">
    <property type="term" value="F:nucleotide binding"/>
    <property type="evidence" value="ECO:0007669"/>
    <property type="project" value="UniProtKB-KW"/>
</dbReference>
<feature type="transmembrane region" description="Helical" evidence="7">
    <location>
        <begin position="230"/>
        <end position="247"/>
    </location>
</feature>
<keyword evidence="10" id="KW-1185">Reference proteome</keyword>
<dbReference type="InterPro" id="IPR001054">
    <property type="entry name" value="A/G_cyclase"/>
</dbReference>
<comment type="subcellular location">
    <subcellularLocation>
        <location evidence="1">Membrane</location>
    </subcellularLocation>
</comment>
<dbReference type="PROSITE" id="PS50125">
    <property type="entry name" value="GUANYLATE_CYCLASE_2"/>
    <property type="match status" value="1"/>
</dbReference>
<dbReference type="InterPro" id="IPR029787">
    <property type="entry name" value="Nucleotide_cyclase"/>
</dbReference>
<dbReference type="GO" id="GO:0006182">
    <property type="term" value="P:cGMP biosynthetic process"/>
    <property type="evidence" value="ECO:0000318"/>
    <property type="project" value="GO_Central"/>
</dbReference>
<feature type="transmembrane region" description="Helical" evidence="7">
    <location>
        <begin position="627"/>
        <end position="646"/>
    </location>
</feature>
<dbReference type="GO" id="GO:0004383">
    <property type="term" value="F:guanylate cyclase activity"/>
    <property type="evidence" value="ECO:0000318"/>
    <property type="project" value="GO_Central"/>
</dbReference>
<dbReference type="EMBL" id="DS114291">
    <property type="protein sequence ID" value="EAX88598.1"/>
    <property type="molecule type" value="Genomic_DNA"/>
</dbReference>
<dbReference type="RefSeq" id="XP_001301528.1">
    <property type="nucleotide sequence ID" value="XM_001301527.1"/>
</dbReference>
<dbReference type="CDD" id="cd00130">
    <property type="entry name" value="PAS"/>
    <property type="match status" value="1"/>
</dbReference>
<dbReference type="GO" id="GO:0035556">
    <property type="term" value="P:intracellular signal transduction"/>
    <property type="evidence" value="ECO:0007669"/>
    <property type="project" value="InterPro"/>
</dbReference>
<evidence type="ECO:0000256" key="3">
    <source>
        <dbReference type="ARBA" id="ARBA00022741"/>
    </source>
</evidence>
<evidence type="ECO:0000256" key="1">
    <source>
        <dbReference type="ARBA" id="ARBA00004370"/>
    </source>
</evidence>
<dbReference type="InterPro" id="IPR000014">
    <property type="entry name" value="PAS"/>
</dbReference>
<name>A2G2M4_TRIV3</name>
<evidence type="ECO:0000256" key="5">
    <source>
        <dbReference type="ARBA" id="ARBA00023136"/>
    </source>
</evidence>
<dbReference type="InterPro" id="IPR013767">
    <property type="entry name" value="PAS_fold"/>
</dbReference>
<dbReference type="SMART" id="SM00091">
    <property type="entry name" value="PAS"/>
    <property type="match status" value="1"/>
</dbReference>
<dbReference type="VEuPathDB" id="TrichDB:TVAG_467090"/>
<evidence type="ECO:0000313" key="10">
    <source>
        <dbReference type="Proteomes" id="UP000001542"/>
    </source>
</evidence>
<dbReference type="Gene3D" id="3.30.70.1230">
    <property type="entry name" value="Nucleotide cyclase"/>
    <property type="match status" value="1"/>
</dbReference>
<reference evidence="9" key="1">
    <citation type="submission" date="2006-10" db="EMBL/GenBank/DDBJ databases">
        <authorList>
            <person name="Amadeo P."/>
            <person name="Zhao Q."/>
            <person name="Wortman J."/>
            <person name="Fraser-Liggett C."/>
            <person name="Carlton J."/>
        </authorList>
    </citation>
    <scope>NUCLEOTIDE SEQUENCE</scope>
    <source>
        <strain evidence="9">G3</strain>
    </source>
</reference>
<feature type="transmembrane region" description="Helical" evidence="7">
    <location>
        <begin position="187"/>
        <end position="209"/>
    </location>
</feature>
<feature type="transmembrane region" description="Helical" evidence="7">
    <location>
        <begin position="145"/>
        <end position="167"/>
    </location>
</feature>
<dbReference type="GO" id="GO:0007168">
    <property type="term" value="P:receptor guanylyl cyclase signaling pathway"/>
    <property type="evidence" value="ECO:0000318"/>
    <property type="project" value="GO_Central"/>
</dbReference>
<keyword evidence="2 7" id="KW-0812">Transmembrane</keyword>
<dbReference type="SUPFAM" id="SSF55785">
    <property type="entry name" value="PYP-like sensor domain (PAS domain)"/>
    <property type="match status" value="1"/>
</dbReference>
<feature type="transmembrane region" description="Helical" evidence="7">
    <location>
        <begin position="111"/>
        <end position="133"/>
    </location>
</feature>
<feature type="transmembrane region" description="Helical" evidence="7">
    <location>
        <begin position="658"/>
        <end position="681"/>
    </location>
</feature>
<evidence type="ECO:0000256" key="7">
    <source>
        <dbReference type="SAM" id="Phobius"/>
    </source>
</evidence>
<feature type="transmembrane region" description="Helical" evidence="7">
    <location>
        <begin position="283"/>
        <end position="301"/>
    </location>
</feature>
<keyword evidence="4 7" id="KW-1133">Transmembrane helix</keyword>
<feature type="transmembrane region" description="Helical" evidence="7">
    <location>
        <begin position="53"/>
        <end position="75"/>
    </location>
</feature>
<feature type="transmembrane region" description="Helical" evidence="7">
    <location>
        <begin position="1147"/>
        <end position="1169"/>
    </location>
</feature>